<dbReference type="EMBL" id="ASGP02000003">
    <property type="protein sequence ID" value="KAH9517842.1"/>
    <property type="molecule type" value="Genomic_DNA"/>
</dbReference>
<reference evidence="1" key="2">
    <citation type="journal article" date="2022" name="Res Sq">
        <title>Comparative Genomics Reveals Insights into the Divergent Evolution of Astigmatic Mites and Household Pest Adaptations.</title>
        <authorList>
            <person name="Xiong Q."/>
            <person name="Wan A.T.-Y."/>
            <person name="Liu X.-Y."/>
            <person name="Fung C.S.-H."/>
            <person name="Xiao X."/>
            <person name="Malainual N."/>
            <person name="Hou J."/>
            <person name="Wang L."/>
            <person name="Wang M."/>
            <person name="Yang K."/>
            <person name="Cui Y."/>
            <person name="Leung E."/>
            <person name="Nong W."/>
            <person name="Shin S.-K."/>
            <person name="Au S."/>
            <person name="Jeong K.Y."/>
            <person name="Chew F.T."/>
            <person name="Hui J."/>
            <person name="Leung T.F."/>
            <person name="Tungtrongchitr A."/>
            <person name="Zhong N."/>
            <person name="Liu Z."/>
            <person name="Tsui S."/>
        </authorList>
    </citation>
    <scope>NUCLEOTIDE SEQUENCE</scope>
    <source>
        <strain evidence="1">Derf</strain>
        <tissue evidence="1">Whole organism</tissue>
    </source>
</reference>
<keyword evidence="2" id="KW-1185">Reference proteome</keyword>
<sequence length="44" mass="5164">MVKDKCIKPSNHQPLIMPHLFIFIFTVNNYKEIDTMMTTTHITA</sequence>
<proteinExistence type="predicted"/>
<organism evidence="1 2">
    <name type="scientific">Dermatophagoides farinae</name>
    <name type="common">American house dust mite</name>
    <dbReference type="NCBI Taxonomy" id="6954"/>
    <lineage>
        <taxon>Eukaryota</taxon>
        <taxon>Metazoa</taxon>
        <taxon>Ecdysozoa</taxon>
        <taxon>Arthropoda</taxon>
        <taxon>Chelicerata</taxon>
        <taxon>Arachnida</taxon>
        <taxon>Acari</taxon>
        <taxon>Acariformes</taxon>
        <taxon>Sarcoptiformes</taxon>
        <taxon>Astigmata</taxon>
        <taxon>Psoroptidia</taxon>
        <taxon>Analgoidea</taxon>
        <taxon>Pyroglyphidae</taxon>
        <taxon>Dermatophagoidinae</taxon>
        <taxon>Dermatophagoides</taxon>
    </lineage>
</organism>
<protein>
    <submittedName>
        <fullName evidence="1">Uncharacterized protein</fullName>
    </submittedName>
</protein>
<dbReference type="Proteomes" id="UP000790347">
    <property type="component" value="Unassembled WGS sequence"/>
</dbReference>
<accession>A0A922L973</accession>
<reference evidence="1" key="1">
    <citation type="submission" date="2013-05" db="EMBL/GenBank/DDBJ databases">
        <authorList>
            <person name="Yim A.K.Y."/>
            <person name="Chan T.F."/>
            <person name="Ji K.M."/>
            <person name="Liu X.Y."/>
            <person name="Zhou J.W."/>
            <person name="Li R.Q."/>
            <person name="Yang K.Y."/>
            <person name="Li J."/>
            <person name="Li M."/>
            <person name="Law P.T.W."/>
            <person name="Wu Y.L."/>
            <person name="Cai Z.L."/>
            <person name="Qin H."/>
            <person name="Bao Y."/>
            <person name="Leung R.K.K."/>
            <person name="Ng P.K.S."/>
            <person name="Zou J."/>
            <person name="Zhong X.J."/>
            <person name="Ran P.X."/>
            <person name="Zhong N.S."/>
            <person name="Liu Z.G."/>
            <person name="Tsui S.K.W."/>
        </authorList>
    </citation>
    <scope>NUCLEOTIDE SEQUENCE</scope>
    <source>
        <strain evidence="1">Derf</strain>
        <tissue evidence="1">Whole organism</tissue>
    </source>
</reference>
<comment type="caution">
    <text evidence="1">The sequence shown here is derived from an EMBL/GenBank/DDBJ whole genome shotgun (WGS) entry which is preliminary data.</text>
</comment>
<dbReference type="AlphaFoldDB" id="A0A922L973"/>
<name>A0A922L973_DERFA</name>
<gene>
    <name evidence="1" type="ORF">DERF_008465</name>
</gene>
<evidence type="ECO:0000313" key="2">
    <source>
        <dbReference type="Proteomes" id="UP000790347"/>
    </source>
</evidence>
<evidence type="ECO:0000313" key="1">
    <source>
        <dbReference type="EMBL" id="KAH9517842.1"/>
    </source>
</evidence>